<dbReference type="Proteomes" id="UP001596473">
    <property type="component" value="Unassembled WGS sequence"/>
</dbReference>
<proteinExistence type="predicted"/>
<dbReference type="InterPro" id="IPR045644">
    <property type="entry name" value="DUF6404"/>
</dbReference>
<evidence type="ECO:0000256" key="1">
    <source>
        <dbReference type="SAM" id="Phobius"/>
    </source>
</evidence>
<reference evidence="3" key="1">
    <citation type="journal article" date="2019" name="Int. J. Syst. Evol. Microbiol.">
        <title>The Global Catalogue of Microorganisms (GCM) 10K type strain sequencing project: providing services to taxonomists for standard genome sequencing and annotation.</title>
        <authorList>
            <consortium name="The Broad Institute Genomics Platform"/>
            <consortium name="The Broad Institute Genome Sequencing Center for Infectious Disease"/>
            <person name="Wu L."/>
            <person name="Ma J."/>
        </authorList>
    </citation>
    <scope>NUCLEOTIDE SEQUENCE [LARGE SCALE GENOMIC DNA]</scope>
    <source>
        <strain evidence="3">CCUG 62945</strain>
    </source>
</reference>
<name>A0ABW2R354_9NEIS</name>
<gene>
    <name evidence="2" type="ORF">ACFQNF_18195</name>
</gene>
<dbReference type="EMBL" id="JBHTBQ010000044">
    <property type="protein sequence ID" value="MFC7421794.1"/>
    <property type="molecule type" value="Genomic_DNA"/>
</dbReference>
<keyword evidence="1" id="KW-0812">Transmembrane</keyword>
<keyword evidence="1" id="KW-0472">Membrane</keyword>
<dbReference type="Pfam" id="PF19942">
    <property type="entry name" value="DUF6404"/>
    <property type="match status" value="1"/>
</dbReference>
<accession>A0ABW2R354</accession>
<sequence length="123" mass="14164">MTHEEKCTFAIKELEQANIWKSNYNPPFIKLVHKFGFKVPLPHYNSFLNNALSTGIYFGLACGLFMYFFDWNMENKSATVIISTALFAGAFFGLAIASYYMYGFKKYKLTPWNEIKNAELGVE</sequence>
<protein>
    <submittedName>
        <fullName evidence="2">DUF6404 family protein</fullName>
    </submittedName>
</protein>
<keyword evidence="3" id="KW-1185">Reference proteome</keyword>
<evidence type="ECO:0000313" key="2">
    <source>
        <dbReference type="EMBL" id="MFC7421794.1"/>
    </source>
</evidence>
<comment type="caution">
    <text evidence="2">The sequence shown here is derived from an EMBL/GenBank/DDBJ whole genome shotgun (WGS) entry which is preliminary data.</text>
</comment>
<feature type="transmembrane region" description="Helical" evidence="1">
    <location>
        <begin position="81"/>
        <end position="102"/>
    </location>
</feature>
<feature type="transmembrane region" description="Helical" evidence="1">
    <location>
        <begin position="47"/>
        <end position="69"/>
    </location>
</feature>
<organism evidence="2 3">
    <name type="scientific">Iodobacter arcticus</name>
    <dbReference type="NCBI Taxonomy" id="590593"/>
    <lineage>
        <taxon>Bacteria</taxon>
        <taxon>Pseudomonadati</taxon>
        <taxon>Pseudomonadota</taxon>
        <taxon>Betaproteobacteria</taxon>
        <taxon>Neisseriales</taxon>
        <taxon>Chitinibacteraceae</taxon>
        <taxon>Iodobacter</taxon>
    </lineage>
</organism>
<keyword evidence="1" id="KW-1133">Transmembrane helix</keyword>
<evidence type="ECO:0000313" key="3">
    <source>
        <dbReference type="Proteomes" id="UP001596473"/>
    </source>
</evidence>
<dbReference type="RefSeq" id="WP_380189389.1">
    <property type="nucleotide sequence ID" value="NZ_JBHTBQ010000044.1"/>
</dbReference>